<dbReference type="OrthoDB" id="7359894at2"/>
<dbReference type="STRING" id="377629.TERTU_2769"/>
<dbReference type="InterPro" id="IPR007168">
    <property type="entry name" value="Phageshock_PspC_N"/>
</dbReference>
<feature type="transmembrane region" description="Helical" evidence="6">
    <location>
        <begin position="37"/>
        <end position="64"/>
    </location>
</feature>
<keyword evidence="5 6" id="KW-0472">Membrane</keyword>
<reference evidence="8 9" key="1">
    <citation type="journal article" date="2009" name="PLoS ONE">
        <title>The complete genome of Teredinibacter turnerae T7901: an intracellular endosymbiont of marine wood-boring bivalves (shipworms).</title>
        <authorList>
            <person name="Yang J.C."/>
            <person name="Madupu R."/>
            <person name="Durkin A.S."/>
            <person name="Ekborg N.A."/>
            <person name="Pedamallu C.S."/>
            <person name="Hostetler J.B."/>
            <person name="Radune D."/>
            <person name="Toms B.S."/>
            <person name="Henrissat B."/>
            <person name="Coutinho P.M."/>
            <person name="Schwarz S."/>
            <person name="Field L."/>
            <person name="Trindade-Silva A.E."/>
            <person name="Soares C.A.G."/>
            <person name="Elshahawi S."/>
            <person name="Hanora A."/>
            <person name="Schmidt E.W."/>
            <person name="Haygood M.G."/>
            <person name="Posfai J."/>
            <person name="Benner J."/>
            <person name="Madinger C."/>
            <person name="Nove J."/>
            <person name="Anton B."/>
            <person name="Chaudhary K."/>
            <person name="Foster J."/>
            <person name="Holman A."/>
            <person name="Kumar S."/>
            <person name="Lessard P.A."/>
            <person name="Luyten Y.A."/>
            <person name="Slatko B."/>
            <person name="Wood N."/>
            <person name="Wu B."/>
            <person name="Teplitski M."/>
            <person name="Mougous J.D."/>
            <person name="Ward N."/>
            <person name="Eisen J.A."/>
            <person name="Badger J.H."/>
            <person name="Distel D.L."/>
        </authorList>
    </citation>
    <scope>NUCLEOTIDE SEQUENCE [LARGE SCALE GENOMIC DNA]</scope>
    <source>
        <strain evidence="9">ATCC 39867 / T7901</strain>
    </source>
</reference>
<dbReference type="PANTHER" id="PTHR33885">
    <property type="entry name" value="PHAGE SHOCK PROTEIN C"/>
    <property type="match status" value="1"/>
</dbReference>
<evidence type="ECO:0000256" key="4">
    <source>
        <dbReference type="ARBA" id="ARBA00022989"/>
    </source>
</evidence>
<evidence type="ECO:0000259" key="7">
    <source>
        <dbReference type="Pfam" id="PF04024"/>
    </source>
</evidence>
<gene>
    <name evidence="8" type="ordered locus">TERTU_2769</name>
</gene>
<evidence type="ECO:0000256" key="6">
    <source>
        <dbReference type="SAM" id="Phobius"/>
    </source>
</evidence>
<evidence type="ECO:0000313" key="8">
    <source>
        <dbReference type="EMBL" id="ACR12234.1"/>
    </source>
</evidence>
<dbReference type="Proteomes" id="UP000009080">
    <property type="component" value="Chromosome"/>
</dbReference>
<evidence type="ECO:0000313" key="9">
    <source>
        <dbReference type="Proteomes" id="UP000009080"/>
    </source>
</evidence>
<evidence type="ECO:0000256" key="3">
    <source>
        <dbReference type="ARBA" id="ARBA00022692"/>
    </source>
</evidence>
<sequence length="127" mass="14691">MSEFFRKNRKLYRNRQKGVIGGVCAGLADYFEVDVKLVRICAIVCLIFTLQVAFIAYWVGYFVLDVDPNSLKNKSGKLDARLHSTHERNAVYNGIHDRFSKVEERLRRLEAYVTSPSFKLSDEINKL</sequence>
<evidence type="ECO:0000256" key="1">
    <source>
        <dbReference type="ARBA" id="ARBA00004162"/>
    </source>
</evidence>
<accession>C5BML6</accession>
<keyword evidence="3 6" id="KW-0812">Transmembrane</keyword>
<keyword evidence="9" id="KW-1185">Reference proteome</keyword>
<dbReference type="PANTHER" id="PTHR33885:SF3">
    <property type="entry name" value="PHAGE SHOCK PROTEIN C"/>
    <property type="match status" value="1"/>
</dbReference>
<protein>
    <submittedName>
        <fullName evidence="8">Phage shock protein C</fullName>
    </submittedName>
</protein>
<dbReference type="NCBIfam" id="TIGR02978">
    <property type="entry name" value="phageshock_pspC"/>
    <property type="match status" value="1"/>
</dbReference>
<evidence type="ECO:0000256" key="2">
    <source>
        <dbReference type="ARBA" id="ARBA00022475"/>
    </source>
</evidence>
<dbReference type="eggNOG" id="COG1983">
    <property type="taxonomic scope" value="Bacteria"/>
</dbReference>
<dbReference type="RefSeq" id="WP_015818346.1">
    <property type="nucleotide sequence ID" value="NC_012997.1"/>
</dbReference>
<dbReference type="AlphaFoldDB" id="C5BML6"/>
<proteinExistence type="predicted"/>
<dbReference type="InterPro" id="IPR052027">
    <property type="entry name" value="PspC"/>
</dbReference>
<dbReference type="Pfam" id="PF04024">
    <property type="entry name" value="PspC"/>
    <property type="match status" value="1"/>
</dbReference>
<dbReference type="HOGENOM" id="CLU_137949_1_0_6"/>
<dbReference type="GO" id="GO:0005886">
    <property type="term" value="C:plasma membrane"/>
    <property type="evidence" value="ECO:0007669"/>
    <property type="project" value="UniProtKB-SubCell"/>
</dbReference>
<dbReference type="EMBL" id="CP001614">
    <property type="protein sequence ID" value="ACR12234.1"/>
    <property type="molecule type" value="Genomic_DNA"/>
</dbReference>
<feature type="domain" description="Phage shock protein PspC N-terminal" evidence="7">
    <location>
        <begin position="9"/>
        <end position="65"/>
    </location>
</feature>
<name>C5BML6_TERTT</name>
<dbReference type="KEGG" id="ttu:TERTU_2769"/>
<comment type="subcellular location">
    <subcellularLocation>
        <location evidence="1">Cell membrane</location>
        <topology evidence="1">Single-pass membrane protein</topology>
    </subcellularLocation>
</comment>
<dbReference type="InterPro" id="IPR014320">
    <property type="entry name" value="Phageshock_PspC"/>
</dbReference>
<evidence type="ECO:0000256" key="5">
    <source>
        <dbReference type="ARBA" id="ARBA00023136"/>
    </source>
</evidence>
<keyword evidence="4 6" id="KW-1133">Transmembrane helix</keyword>
<keyword evidence="2" id="KW-1003">Cell membrane</keyword>
<dbReference type="GeneID" id="58410222"/>
<organism evidence="8 9">
    <name type="scientific">Teredinibacter turnerae (strain ATCC 39867 / T7901)</name>
    <dbReference type="NCBI Taxonomy" id="377629"/>
    <lineage>
        <taxon>Bacteria</taxon>
        <taxon>Pseudomonadati</taxon>
        <taxon>Pseudomonadota</taxon>
        <taxon>Gammaproteobacteria</taxon>
        <taxon>Cellvibrionales</taxon>
        <taxon>Cellvibrionaceae</taxon>
        <taxon>Teredinibacter</taxon>
    </lineage>
</organism>